<dbReference type="OrthoDB" id="286301at2759"/>
<accession>A0A5C3N2K9</accession>
<dbReference type="InterPro" id="IPR000782">
    <property type="entry name" value="FAS1_domain"/>
</dbReference>
<evidence type="ECO:0000313" key="5">
    <source>
        <dbReference type="Proteomes" id="UP000305948"/>
    </source>
</evidence>
<feature type="signal peptide" evidence="2">
    <location>
        <begin position="1"/>
        <end position="22"/>
    </location>
</feature>
<evidence type="ECO:0000256" key="2">
    <source>
        <dbReference type="SAM" id="SignalP"/>
    </source>
</evidence>
<gene>
    <name evidence="4" type="ORF">OE88DRAFT_1665006</name>
</gene>
<sequence length="378" mass="38878">MHSRSSSVSLPLILSLLPFVLAQSSSVSEPASSPVTTLYTTLSSSGSASSTSMSASPSSTSSPMGTGSQNATYLTGLLAALDGLNLGALVNATKQINGTDTGSELLAALSENAENRQLTLFAPTNEAFTGVASNISSSPSLLANVLSYHIVSGNFTNLTQSYPNTTVGRTMLSDMSLVQLGGKDQVLAWSRMSNGNITILNQNTAVSVSQQTQYQNIHINVVDAVIDVPGDLQAALASNNLSSLSTILSSVQASNGQGSLLSVLNDNMQGFSLFAPTDAAISAVQSQLSSSGTDSSSLMTLLGNHIINGTAAYSPNFMEQNYTSAAGEPLDVMANSTGVFVFSGNGSMMAMASMLSIGLLHVDLTRCAIGDEAGRDFA</sequence>
<dbReference type="Gene3D" id="2.30.180.10">
    <property type="entry name" value="FAS1 domain"/>
    <property type="match status" value="2"/>
</dbReference>
<dbReference type="InterPro" id="IPR036378">
    <property type="entry name" value="FAS1_dom_sf"/>
</dbReference>
<protein>
    <recommendedName>
        <fullName evidence="3">FAS1 domain-containing protein</fullName>
    </recommendedName>
</protein>
<feature type="domain" description="FAS1" evidence="3">
    <location>
        <begin position="228"/>
        <end position="367"/>
    </location>
</feature>
<evidence type="ECO:0000256" key="1">
    <source>
        <dbReference type="SAM" id="MobiDB-lite"/>
    </source>
</evidence>
<evidence type="ECO:0000313" key="4">
    <source>
        <dbReference type="EMBL" id="TFK48001.1"/>
    </source>
</evidence>
<feature type="chain" id="PRO_5022972554" description="FAS1 domain-containing protein" evidence="2">
    <location>
        <begin position="23"/>
        <end position="378"/>
    </location>
</feature>
<reference evidence="4 5" key="1">
    <citation type="journal article" date="2019" name="Nat. Ecol. Evol.">
        <title>Megaphylogeny resolves global patterns of mushroom evolution.</title>
        <authorList>
            <person name="Varga T."/>
            <person name="Krizsan K."/>
            <person name="Foldi C."/>
            <person name="Dima B."/>
            <person name="Sanchez-Garcia M."/>
            <person name="Sanchez-Ramirez S."/>
            <person name="Szollosi G.J."/>
            <person name="Szarkandi J.G."/>
            <person name="Papp V."/>
            <person name="Albert L."/>
            <person name="Andreopoulos W."/>
            <person name="Angelini C."/>
            <person name="Antonin V."/>
            <person name="Barry K.W."/>
            <person name="Bougher N.L."/>
            <person name="Buchanan P."/>
            <person name="Buyck B."/>
            <person name="Bense V."/>
            <person name="Catcheside P."/>
            <person name="Chovatia M."/>
            <person name="Cooper J."/>
            <person name="Damon W."/>
            <person name="Desjardin D."/>
            <person name="Finy P."/>
            <person name="Geml J."/>
            <person name="Haridas S."/>
            <person name="Hughes K."/>
            <person name="Justo A."/>
            <person name="Karasinski D."/>
            <person name="Kautmanova I."/>
            <person name="Kiss B."/>
            <person name="Kocsube S."/>
            <person name="Kotiranta H."/>
            <person name="LaButti K.M."/>
            <person name="Lechner B.E."/>
            <person name="Liimatainen K."/>
            <person name="Lipzen A."/>
            <person name="Lukacs Z."/>
            <person name="Mihaltcheva S."/>
            <person name="Morgado L.N."/>
            <person name="Niskanen T."/>
            <person name="Noordeloos M.E."/>
            <person name="Ohm R.A."/>
            <person name="Ortiz-Santana B."/>
            <person name="Ovrebo C."/>
            <person name="Racz N."/>
            <person name="Riley R."/>
            <person name="Savchenko A."/>
            <person name="Shiryaev A."/>
            <person name="Soop K."/>
            <person name="Spirin V."/>
            <person name="Szebenyi C."/>
            <person name="Tomsovsky M."/>
            <person name="Tulloss R.E."/>
            <person name="Uehling J."/>
            <person name="Grigoriev I.V."/>
            <person name="Vagvolgyi C."/>
            <person name="Papp T."/>
            <person name="Martin F.M."/>
            <person name="Miettinen O."/>
            <person name="Hibbett D.S."/>
            <person name="Nagy L.G."/>
        </authorList>
    </citation>
    <scope>NUCLEOTIDE SEQUENCE [LARGE SCALE GENOMIC DNA]</scope>
    <source>
        <strain evidence="4 5">OMC1185</strain>
    </source>
</reference>
<dbReference type="InterPro" id="IPR050904">
    <property type="entry name" value="Adhesion/Biosynth-related"/>
</dbReference>
<dbReference type="SUPFAM" id="SSF82153">
    <property type="entry name" value="FAS1 domain"/>
    <property type="match status" value="2"/>
</dbReference>
<dbReference type="SMART" id="SM00554">
    <property type="entry name" value="FAS1"/>
    <property type="match status" value="1"/>
</dbReference>
<dbReference type="STRING" id="5364.A0A5C3N2K9"/>
<dbReference type="GO" id="GO:0000329">
    <property type="term" value="C:fungal-type vacuole membrane"/>
    <property type="evidence" value="ECO:0007669"/>
    <property type="project" value="TreeGrafter"/>
</dbReference>
<dbReference type="PANTHER" id="PTHR10900">
    <property type="entry name" value="PERIOSTIN-RELATED"/>
    <property type="match status" value="1"/>
</dbReference>
<organism evidence="4 5">
    <name type="scientific">Heliocybe sulcata</name>
    <dbReference type="NCBI Taxonomy" id="5364"/>
    <lineage>
        <taxon>Eukaryota</taxon>
        <taxon>Fungi</taxon>
        <taxon>Dikarya</taxon>
        <taxon>Basidiomycota</taxon>
        <taxon>Agaricomycotina</taxon>
        <taxon>Agaricomycetes</taxon>
        <taxon>Gloeophyllales</taxon>
        <taxon>Gloeophyllaceae</taxon>
        <taxon>Heliocybe</taxon>
    </lineage>
</organism>
<dbReference type="PANTHER" id="PTHR10900:SF122">
    <property type="entry name" value="FAS1 DOMAIN-CONTAINING PROTEIN"/>
    <property type="match status" value="1"/>
</dbReference>
<keyword evidence="5" id="KW-1185">Reference proteome</keyword>
<dbReference type="GO" id="GO:0016236">
    <property type="term" value="P:macroautophagy"/>
    <property type="evidence" value="ECO:0007669"/>
    <property type="project" value="TreeGrafter"/>
</dbReference>
<feature type="domain" description="FAS1" evidence="3">
    <location>
        <begin position="70"/>
        <end position="226"/>
    </location>
</feature>
<keyword evidence="2" id="KW-0732">Signal</keyword>
<dbReference type="Pfam" id="PF02469">
    <property type="entry name" value="Fasciclin"/>
    <property type="match status" value="2"/>
</dbReference>
<evidence type="ECO:0000259" key="3">
    <source>
        <dbReference type="PROSITE" id="PS50213"/>
    </source>
</evidence>
<dbReference type="GO" id="GO:0005615">
    <property type="term" value="C:extracellular space"/>
    <property type="evidence" value="ECO:0007669"/>
    <property type="project" value="TreeGrafter"/>
</dbReference>
<feature type="region of interest" description="Disordered" evidence="1">
    <location>
        <begin position="38"/>
        <end position="67"/>
    </location>
</feature>
<proteinExistence type="predicted"/>
<dbReference type="PROSITE" id="PS50213">
    <property type="entry name" value="FAS1"/>
    <property type="match status" value="2"/>
</dbReference>
<name>A0A5C3N2K9_9AGAM</name>
<dbReference type="AlphaFoldDB" id="A0A5C3N2K9"/>
<dbReference type="Proteomes" id="UP000305948">
    <property type="component" value="Unassembled WGS sequence"/>
</dbReference>
<dbReference type="EMBL" id="ML213521">
    <property type="protein sequence ID" value="TFK48001.1"/>
    <property type="molecule type" value="Genomic_DNA"/>
</dbReference>